<dbReference type="AlphaFoldDB" id="A0A317ZEN2"/>
<evidence type="ECO:0000313" key="7">
    <source>
        <dbReference type="EMBL" id="PXA03232.1"/>
    </source>
</evidence>
<keyword evidence="4 5" id="KW-0173">Coenzyme A biosynthesis</keyword>
<dbReference type="UniPathway" id="UPA00241">
    <property type="reaction ID" value="UER00356"/>
</dbReference>
<dbReference type="Proteomes" id="UP000247099">
    <property type="component" value="Unassembled WGS sequence"/>
</dbReference>
<evidence type="ECO:0000313" key="8">
    <source>
        <dbReference type="Proteomes" id="UP000247099"/>
    </source>
</evidence>
<comment type="function">
    <text evidence="5">Catalyzes the phosphorylation of the 3'-hydroxyl group of dephosphocoenzyme A to form coenzyme A.</text>
</comment>
<evidence type="ECO:0000256" key="1">
    <source>
        <dbReference type="ARBA" id="ARBA00009018"/>
    </source>
</evidence>
<comment type="catalytic activity">
    <reaction evidence="5">
        <text>3'-dephospho-CoA + ATP = ADP + CoA + H(+)</text>
        <dbReference type="Rhea" id="RHEA:18245"/>
        <dbReference type="ChEBI" id="CHEBI:15378"/>
        <dbReference type="ChEBI" id="CHEBI:30616"/>
        <dbReference type="ChEBI" id="CHEBI:57287"/>
        <dbReference type="ChEBI" id="CHEBI:57328"/>
        <dbReference type="ChEBI" id="CHEBI:456216"/>
        <dbReference type="EC" id="2.7.1.24"/>
    </reaction>
</comment>
<dbReference type="CDD" id="cd02022">
    <property type="entry name" value="DPCK"/>
    <property type="match status" value="1"/>
</dbReference>
<evidence type="ECO:0000256" key="2">
    <source>
        <dbReference type="ARBA" id="ARBA00022741"/>
    </source>
</evidence>
<dbReference type="GO" id="GO:0015937">
    <property type="term" value="P:coenzyme A biosynthetic process"/>
    <property type="evidence" value="ECO:0007669"/>
    <property type="project" value="UniProtKB-UniRule"/>
</dbReference>
<comment type="caution">
    <text evidence="7">The sequence shown here is derived from an EMBL/GenBank/DDBJ whole genome shotgun (WGS) entry which is preliminary data.</text>
</comment>
<name>A0A317ZEN2_9BACT</name>
<keyword evidence="5" id="KW-0808">Transferase</keyword>
<dbReference type="Gene3D" id="3.40.50.300">
    <property type="entry name" value="P-loop containing nucleotide triphosphate hydrolases"/>
    <property type="match status" value="1"/>
</dbReference>
<dbReference type="Pfam" id="PF01121">
    <property type="entry name" value="CoaE"/>
    <property type="match status" value="1"/>
</dbReference>
<accession>A0A317ZEN2</accession>
<dbReference type="RefSeq" id="WP_110131787.1">
    <property type="nucleotide sequence ID" value="NZ_QHJQ01000010.1"/>
</dbReference>
<dbReference type="EMBL" id="QHJQ01000010">
    <property type="protein sequence ID" value="PXA03232.1"/>
    <property type="molecule type" value="Genomic_DNA"/>
</dbReference>
<keyword evidence="5 7" id="KW-0418">Kinase</keyword>
<dbReference type="PROSITE" id="PS51219">
    <property type="entry name" value="DPCK"/>
    <property type="match status" value="1"/>
</dbReference>
<dbReference type="SUPFAM" id="SSF52540">
    <property type="entry name" value="P-loop containing nucleoside triphosphate hydrolases"/>
    <property type="match status" value="1"/>
</dbReference>
<organism evidence="7 8">
    <name type="scientific">Coraliomargarita sinensis</name>
    <dbReference type="NCBI Taxonomy" id="2174842"/>
    <lineage>
        <taxon>Bacteria</taxon>
        <taxon>Pseudomonadati</taxon>
        <taxon>Verrucomicrobiota</taxon>
        <taxon>Opitutia</taxon>
        <taxon>Puniceicoccales</taxon>
        <taxon>Coraliomargaritaceae</taxon>
        <taxon>Coraliomargarita</taxon>
    </lineage>
</organism>
<dbReference type="PANTHER" id="PTHR10695">
    <property type="entry name" value="DEPHOSPHO-COA KINASE-RELATED"/>
    <property type="match status" value="1"/>
</dbReference>
<dbReference type="HAMAP" id="MF_00376">
    <property type="entry name" value="Dephospho_CoA_kinase"/>
    <property type="match status" value="1"/>
</dbReference>
<keyword evidence="3 5" id="KW-0067">ATP-binding</keyword>
<comment type="subcellular location">
    <subcellularLocation>
        <location evidence="5">Cytoplasm</location>
    </subcellularLocation>
</comment>
<proteinExistence type="inferred from homology"/>
<reference evidence="7 8" key="1">
    <citation type="submission" date="2018-05" db="EMBL/GenBank/DDBJ databases">
        <title>Coraliomargarita sinensis sp. nov., isolated from a marine solar saltern.</title>
        <authorList>
            <person name="Zhou L.Y."/>
        </authorList>
    </citation>
    <scope>NUCLEOTIDE SEQUENCE [LARGE SCALE GENOMIC DNA]</scope>
    <source>
        <strain evidence="7 8">WN38</strain>
    </source>
</reference>
<comment type="similarity">
    <text evidence="1 5">Belongs to the CoaE family.</text>
</comment>
<gene>
    <name evidence="5" type="primary">coaE</name>
    <name evidence="7" type="ORF">DDZ13_12455</name>
</gene>
<dbReference type="EC" id="2.7.1.24" evidence="5 6"/>
<dbReference type="FunCoup" id="A0A317ZEN2">
    <property type="interactions" value="362"/>
</dbReference>
<evidence type="ECO:0000256" key="5">
    <source>
        <dbReference type="HAMAP-Rule" id="MF_00376"/>
    </source>
</evidence>
<comment type="pathway">
    <text evidence="5">Cofactor biosynthesis; coenzyme A biosynthesis; CoA from (R)-pantothenate: step 5/5.</text>
</comment>
<dbReference type="GO" id="GO:0005737">
    <property type="term" value="C:cytoplasm"/>
    <property type="evidence" value="ECO:0007669"/>
    <property type="project" value="UniProtKB-SubCell"/>
</dbReference>
<dbReference type="InterPro" id="IPR001977">
    <property type="entry name" value="Depp_CoAkinase"/>
</dbReference>
<dbReference type="OrthoDB" id="9812943at2"/>
<protein>
    <recommendedName>
        <fullName evidence="5 6">Dephospho-CoA kinase</fullName>
        <ecNumber evidence="5 6">2.7.1.24</ecNumber>
    </recommendedName>
    <alternativeName>
        <fullName evidence="5">Dephosphocoenzyme A kinase</fullName>
    </alternativeName>
</protein>
<dbReference type="InterPro" id="IPR027417">
    <property type="entry name" value="P-loop_NTPase"/>
</dbReference>
<dbReference type="NCBIfam" id="TIGR00152">
    <property type="entry name" value="dephospho-CoA kinase"/>
    <property type="match status" value="1"/>
</dbReference>
<evidence type="ECO:0000256" key="3">
    <source>
        <dbReference type="ARBA" id="ARBA00022840"/>
    </source>
</evidence>
<sequence length="193" mass="21890">MKVGLTGGIGCGKSTVARMFQDAGWRTLESDQIVADILSGDAAVHAALRERWGDKIFSDDGQVNRRAIAEKVFQDEEELSWLEQLLHPLVRKFWQESVQADPQSDWLVEIPLMFEKRLETAFDLVVCVASPPDVVETRMVARGYTGEEIERRRQRQMPLDEKIRLADHVITNAGNLEFLENQTKRLIGQIQGA</sequence>
<dbReference type="PANTHER" id="PTHR10695:SF46">
    <property type="entry name" value="BIFUNCTIONAL COENZYME A SYNTHASE-RELATED"/>
    <property type="match status" value="1"/>
</dbReference>
<feature type="binding site" evidence="5">
    <location>
        <begin position="10"/>
        <end position="15"/>
    </location>
    <ligand>
        <name>ATP</name>
        <dbReference type="ChEBI" id="CHEBI:30616"/>
    </ligand>
</feature>
<dbReference type="InParanoid" id="A0A317ZEN2"/>
<evidence type="ECO:0000256" key="6">
    <source>
        <dbReference type="NCBIfam" id="TIGR00152"/>
    </source>
</evidence>
<evidence type="ECO:0000256" key="4">
    <source>
        <dbReference type="ARBA" id="ARBA00022993"/>
    </source>
</evidence>
<keyword evidence="5" id="KW-0963">Cytoplasm</keyword>
<keyword evidence="2 5" id="KW-0547">Nucleotide-binding</keyword>
<keyword evidence="8" id="KW-1185">Reference proteome</keyword>
<dbReference type="GO" id="GO:0004140">
    <property type="term" value="F:dephospho-CoA kinase activity"/>
    <property type="evidence" value="ECO:0007669"/>
    <property type="project" value="UniProtKB-UniRule"/>
</dbReference>
<dbReference type="GO" id="GO:0005524">
    <property type="term" value="F:ATP binding"/>
    <property type="evidence" value="ECO:0007669"/>
    <property type="project" value="UniProtKB-UniRule"/>
</dbReference>